<feature type="compositionally biased region" description="Low complexity" evidence="1">
    <location>
        <begin position="871"/>
        <end position="884"/>
    </location>
</feature>
<feature type="region of interest" description="Disordered" evidence="1">
    <location>
        <begin position="465"/>
        <end position="496"/>
    </location>
</feature>
<feature type="compositionally biased region" description="Low complexity" evidence="1">
    <location>
        <begin position="895"/>
        <end position="904"/>
    </location>
</feature>
<keyword evidence="3" id="KW-1185">Reference proteome</keyword>
<feature type="compositionally biased region" description="Pro residues" evidence="1">
    <location>
        <begin position="547"/>
        <end position="564"/>
    </location>
</feature>
<dbReference type="EMBL" id="CWKI01000006">
    <property type="protein sequence ID" value="CTR07351.1"/>
    <property type="molecule type" value="Genomic_DNA"/>
</dbReference>
<feature type="region of interest" description="Disordered" evidence="1">
    <location>
        <begin position="865"/>
        <end position="932"/>
    </location>
</feature>
<dbReference type="InterPro" id="IPR006597">
    <property type="entry name" value="Sel1-like"/>
</dbReference>
<name>A0A0K3CJL3_RHOTO</name>
<organism evidence="2 3">
    <name type="scientific">Rhodotorula toruloides</name>
    <name type="common">Yeast</name>
    <name type="synonym">Rhodosporidium toruloides</name>
    <dbReference type="NCBI Taxonomy" id="5286"/>
    <lineage>
        <taxon>Eukaryota</taxon>
        <taxon>Fungi</taxon>
        <taxon>Dikarya</taxon>
        <taxon>Basidiomycota</taxon>
        <taxon>Pucciniomycotina</taxon>
        <taxon>Microbotryomycetes</taxon>
        <taxon>Sporidiobolales</taxon>
        <taxon>Sporidiobolaceae</taxon>
        <taxon>Rhodotorula</taxon>
    </lineage>
</organism>
<feature type="compositionally biased region" description="Acidic residues" evidence="1">
    <location>
        <begin position="484"/>
        <end position="495"/>
    </location>
</feature>
<feature type="compositionally biased region" description="Pro residues" evidence="1">
    <location>
        <begin position="345"/>
        <end position="359"/>
    </location>
</feature>
<proteinExistence type="predicted"/>
<feature type="compositionally biased region" description="Low complexity" evidence="1">
    <location>
        <begin position="579"/>
        <end position="611"/>
    </location>
</feature>
<dbReference type="Pfam" id="PF08238">
    <property type="entry name" value="Sel1"/>
    <property type="match status" value="3"/>
</dbReference>
<sequence>MAIQADRAGSAASTAPLPHFPATSSIRPLRPPQPATQPAPLRAKRLDEPRGTGRDELLEAVLENRRKHGCLREVQPSYAGQAAQADEQDVRGYAEDPQGREGIVGTWREDDQPAEVLRDNTQPSSSSPTLNPSGAVNLTRMTSTRRYMAELEPDEQDEADNRSTWHSAWGIEARDSVASLEPVKRRPDALGVKGRLLGEGPRESSMTVASVDGDPFSFSAYTGIPSPRDGTFPHRASASIPSTSTSSRSSRSHRPSTLSPSPPTPDSPATPIVRIGPPSPTTEAFLQNPHDSAMWSEVLPPSEPIQAAPAAEAPKPIVEPSLSSSQGRIRSQTFSSTPKNFSRPFVPPTPASPSSPQQPDPRRLDPIDAHISTRRPSSPSRTDTLDSAHLSPIDRSSSLGHASSVAASLERFSSIGHSSQTSHGTHAMGWLDTGDEGKRARGLEEEARRAIALARGKSLRDVADRRYEETESVQGMEELRTEVGEDAYGGEELEEPVTPASMTAIASGMVAESKLSPPPAASAHLVSEYDDPAAHYAVYSADEYLEPPSPFTGSRPPPSPPVPPAFQLSPSSPLDPHAFARSPFSPSSSSLRPSSPSQLSSAPSSAAPRQRNVLRKPRPPHSSTESAAMARSASDASSGPSESSRTSRGEKKPGVWSRIRSRSKSRTRETSDQGLWAAERPALPSYPTSATAPPTLLSQSLPPSSAPPAFGSRYSPSPTPTSASVPTMPHSASLSPSSYLSPLPPLTPAQSSAPLSQAEFARLAASRPAFGRGRSDFPSRSEGAGVLKNVQGARTVQPRMVTGEAGARGVIVRHGLGGSVGDDDVEHLSESMGRSMSDQGHYQHLKQQPSIQSLYSDNYSFYSLPPSHDASPTTPTGPISSPLSALVQQHSRGVSTQSSLSTLQKLELATKGKRPSIVGRTPSGKEVRREPVTPDDFLQLGIDLHEQAELEWAAWSFEQSAKKDGGCGAGMLMYGLTLRHGWGCQVNAPLGFRYIQSAAESVVHDLDRVVFGGRSLSEAEANTKAARNELVLALYEMGQSYRFGLGVEKNKKMAVSYFKLAADLGDIDAQQDVAFCFSNGKGCEKDKKLAARYYRLAIAQGASDFGLSWVYKEKYLEGEGDGKKGKKGKGK</sequence>
<feature type="compositionally biased region" description="Low complexity" evidence="1">
    <location>
        <begin position="681"/>
        <end position="741"/>
    </location>
</feature>
<feature type="compositionally biased region" description="Low complexity" evidence="1">
    <location>
        <begin position="235"/>
        <end position="259"/>
    </location>
</feature>
<dbReference type="STRING" id="5286.A0A0K3CJL3"/>
<gene>
    <name evidence="2" type="primary">FGENESH: predicted gene_6.134</name>
    <name evidence="2" type="ORF">BN2166_0032120</name>
</gene>
<evidence type="ECO:0000313" key="2">
    <source>
        <dbReference type="EMBL" id="CTR07351.1"/>
    </source>
</evidence>
<dbReference type="Proteomes" id="UP000199069">
    <property type="component" value="Unassembled WGS sequence"/>
</dbReference>
<evidence type="ECO:0000313" key="3">
    <source>
        <dbReference type="Proteomes" id="UP000199069"/>
    </source>
</evidence>
<dbReference type="Gene3D" id="1.25.40.10">
    <property type="entry name" value="Tetratricopeptide repeat domain"/>
    <property type="match status" value="1"/>
</dbReference>
<reference evidence="2 3" key="1">
    <citation type="submission" date="2015-07" db="EMBL/GenBank/DDBJ databases">
        <authorList>
            <person name="Cajimat M.N.B."/>
            <person name="Milazzo M.L."/>
            <person name="Fulhorst C.F."/>
        </authorList>
    </citation>
    <scope>NUCLEOTIDE SEQUENCE [LARGE SCALE GENOMIC DNA]</scope>
    <source>
        <strain evidence="2">Single colony</strain>
    </source>
</reference>
<dbReference type="PANTHER" id="PTHR43628:SF1">
    <property type="entry name" value="CHITIN SYNTHASE REGULATORY FACTOR 2-RELATED"/>
    <property type="match status" value="1"/>
</dbReference>
<accession>A0A0K3CJL3</accession>
<feature type="region of interest" description="Disordered" evidence="1">
    <location>
        <begin position="1"/>
        <end position="110"/>
    </location>
</feature>
<feature type="region of interest" description="Disordered" evidence="1">
    <location>
        <begin position="540"/>
        <end position="754"/>
    </location>
</feature>
<protein>
    <submittedName>
        <fullName evidence="2">BY PROTMAP: gi|472585148|gb|EMS22714.1| cell cycle inhibitor, Nif1 [Rhodosporidium toruloides NP11] gi|647400087|emb|CDR45192.1| RHTO0S10e06524g1_1 [Rhodosporidium toruloides]</fullName>
    </submittedName>
</protein>
<feature type="compositionally biased region" description="Polar residues" evidence="1">
    <location>
        <begin position="321"/>
        <end position="340"/>
    </location>
</feature>
<dbReference type="PANTHER" id="PTHR43628">
    <property type="entry name" value="ACTIVATOR OF C KINASE PROTEIN 1-RELATED"/>
    <property type="match status" value="1"/>
</dbReference>
<feature type="region of interest" description="Disordered" evidence="1">
    <location>
        <begin position="117"/>
        <end position="136"/>
    </location>
</feature>
<feature type="compositionally biased region" description="Basic and acidic residues" evidence="1">
    <location>
        <begin position="44"/>
        <end position="57"/>
    </location>
</feature>
<dbReference type="SUPFAM" id="SSF81901">
    <property type="entry name" value="HCP-like"/>
    <property type="match status" value="1"/>
</dbReference>
<evidence type="ECO:0000256" key="1">
    <source>
        <dbReference type="SAM" id="MobiDB-lite"/>
    </source>
</evidence>
<dbReference type="SMART" id="SM00671">
    <property type="entry name" value="SEL1"/>
    <property type="match status" value="3"/>
</dbReference>
<dbReference type="GO" id="GO:0010972">
    <property type="term" value="P:negative regulation of G2/M transition of mitotic cell cycle"/>
    <property type="evidence" value="ECO:0007669"/>
    <property type="project" value="TreeGrafter"/>
</dbReference>
<feature type="compositionally biased region" description="Low complexity" evidence="1">
    <location>
        <begin position="626"/>
        <end position="644"/>
    </location>
</feature>
<dbReference type="AlphaFoldDB" id="A0A0K3CJL3"/>
<dbReference type="InterPro" id="IPR011990">
    <property type="entry name" value="TPR-like_helical_dom_sf"/>
</dbReference>
<feature type="compositionally biased region" description="Low complexity" evidence="1">
    <location>
        <begin position="304"/>
        <end position="320"/>
    </location>
</feature>
<dbReference type="GO" id="GO:0032153">
    <property type="term" value="C:cell division site"/>
    <property type="evidence" value="ECO:0007669"/>
    <property type="project" value="TreeGrafter"/>
</dbReference>
<feature type="region of interest" description="Disordered" evidence="1">
    <location>
        <begin position="151"/>
        <end position="436"/>
    </location>
</feature>
<dbReference type="OMA" id="HYHENGE"/>
<feature type="compositionally biased region" description="Polar residues" evidence="1">
    <location>
        <begin position="119"/>
        <end position="136"/>
    </location>
</feature>
<feature type="compositionally biased region" description="Basic and acidic residues" evidence="1">
    <location>
        <begin position="923"/>
        <end position="932"/>
    </location>
</feature>
<feature type="compositionally biased region" description="Basic and acidic residues" evidence="1">
    <location>
        <begin position="88"/>
        <end position="99"/>
    </location>
</feature>
<dbReference type="InterPro" id="IPR052945">
    <property type="entry name" value="Mitotic_Regulator"/>
</dbReference>
<feature type="compositionally biased region" description="Polar residues" evidence="1">
    <location>
        <begin position="415"/>
        <end position="424"/>
    </location>
</feature>